<keyword evidence="2" id="KW-0436">Ligase</keyword>
<protein>
    <submittedName>
        <fullName evidence="2">Phenylacetate--CoA ligase family protein</fullName>
    </submittedName>
</protein>
<proteinExistence type="predicted"/>
<evidence type="ECO:0000259" key="1">
    <source>
        <dbReference type="Pfam" id="PF00501"/>
    </source>
</evidence>
<dbReference type="Gene3D" id="3.40.50.12780">
    <property type="entry name" value="N-terminal domain of ligase-like"/>
    <property type="match status" value="1"/>
</dbReference>
<dbReference type="RefSeq" id="WP_149849652.1">
    <property type="nucleotide sequence ID" value="NZ_VUOB01000021.1"/>
</dbReference>
<dbReference type="InterPro" id="IPR042099">
    <property type="entry name" value="ANL_N_sf"/>
</dbReference>
<accession>A0A5B2XGZ6</accession>
<evidence type="ECO:0000313" key="3">
    <source>
        <dbReference type="Proteomes" id="UP000323454"/>
    </source>
</evidence>
<dbReference type="Pfam" id="PF00501">
    <property type="entry name" value="AMP-binding"/>
    <property type="match status" value="1"/>
</dbReference>
<dbReference type="EMBL" id="VUOB01000021">
    <property type="protein sequence ID" value="KAA2262673.1"/>
    <property type="molecule type" value="Genomic_DNA"/>
</dbReference>
<reference evidence="2 3" key="2">
    <citation type="submission" date="2019-09" db="EMBL/GenBank/DDBJ databases">
        <authorList>
            <person name="Jin C."/>
        </authorList>
    </citation>
    <scope>NUCLEOTIDE SEQUENCE [LARGE SCALE GENOMIC DNA]</scope>
    <source>
        <strain evidence="2 3">AN110305</strain>
    </source>
</reference>
<evidence type="ECO:0000313" key="2">
    <source>
        <dbReference type="EMBL" id="KAA2262673.1"/>
    </source>
</evidence>
<keyword evidence="3" id="KW-1185">Reference proteome</keyword>
<comment type="caution">
    <text evidence="2">The sequence shown here is derived from an EMBL/GenBank/DDBJ whole genome shotgun (WGS) entry which is preliminary data.</text>
</comment>
<dbReference type="Proteomes" id="UP000323454">
    <property type="component" value="Unassembled WGS sequence"/>
</dbReference>
<reference evidence="2 3" key="1">
    <citation type="submission" date="2019-09" db="EMBL/GenBank/DDBJ databases">
        <title>Goodfellowia gen. nov., a new genus of the Pseudonocardineae related to Actinoalloteichus, containing Goodfellowia coeruleoviolacea gen. nov., comb. nov. gen. nov., comb. nov.</title>
        <authorList>
            <person name="Labeda D."/>
        </authorList>
    </citation>
    <scope>NUCLEOTIDE SEQUENCE [LARGE SCALE GENOMIC DNA]</scope>
    <source>
        <strain evidence="2 3">AN110305</strain>
    </source>
</reference>
<dbReference type="PANTHER" id="PTHR43845">
    <property type="entry name" value="BLR5969 PROTEIN"/>
    <property type="match status" value="1"/>
</dbReference>
<dbReference type="AlphaFoldDB" id="A0A5B2XGZ6"/>
<gene>
    <name evidence="2" type="ORF">F0L68_12315</name>
</gene>
<dbReference type="InterPro" id="IPR000873">
    <property type="entry name" value="AMP-dep_synth/lig_dom"/>
</dbReference>
<feature type="domain" description="AMP-dependent synthetase/ligase" evidence="1">
    <location>
        <begin position="122"/>
        <end position="331"/>
    </location>
</feature>
<organism evidence="2 3">
    <name type="scientific">Solihabitans fulvus</name>
    <dbReference type="NCBI Taxonomy" id="1892852"/>
    <lineage>
        <taxon>Bacteria</taxon>
        <taxon>Bacillati</taxon>
        <taxon>Actinomycetota</taxon>
        <taxon>Actinomycetes</taxon>
        <taxon>Pseudonocardiales</taxon>
        <taxon>Pseudonocardiaceae</taxon>
        <taxon>Solihabitans</taxon>
    </lineage>
</organism>
<dbReference type="GO" id="GO:0016874">
    <property type="term" value="F:ligase activity"/>
    <property type="evidence" value="ECO:0007669"/>
    <property type="project" value="UniProtKB-KW"/>
</dbReference>
<sequence>MLDTAWRQLRYGVTLLSGRRVRPADLRHLVADMVATAREFGALDTTRMREMREAGISPDARQALDARRWRAIVRKAYAQVPYYRAELDRLGLDPGTVQSQDVPPTPKSVVRACPELFVARDAKPVFQAWTTGTTGTPTAFWFSRYELELATTFTAIGLMGDLGLGPQDVFQICISSRAALGLYNTMEACRMIGAACFLTGLPDPEVTLARLTTPVHLPGKVSRPSAISVHASYLAELVATAERLGYGPQDFGLRWIANGGEILSDALKARAARVFGAEVRDNYAMTETFPLSGEPCSQGHLHTAPDLGLVEVLDPTTWEPTAPGQVGMLVITPFAPYRETMPLLRLATGDMVRTLDEPAGCEMAGLPATSRLLGRGDGPVFQRDVLELLEGEPMVPLPCRYAIDGETLHVYAEERARGRLEAGAAALGIEKVVLYDDPAALPRIEFYRGLLRETSVVREEGSGTWSLR</sequence>
<dbReference type="SUPFAM" id="SSF56801">
    <property type="entry name" value="Acetyl-CoA synthetase-like"/>
    <property type="match status" value="1"/>
</dbReference>
<dbReference type="OrthoDB" id="580775at2"/>
<dbReference type="PANTHER" id="PTHR43845:SF1">
    <property type="entry name" value="BLR5969 PROTEIN"/>
    <property type="match status" value="1"/>
</dbReference>
<name>A0A5B2XGZ6_9PSEU</name>